<evidence type="ECO:0000256" key="1">
    <source>
        <dbReference type="ARBA" id="ARBA00023604"/>
    </source>
</evidence>
<sequence>MAIVESTMSFLQPWDGKKGNPYVRGAPAEGFETLNYSNQEYEVKITDARPNKGEYTIDTHGFAYHDDPYIDEAILEVLRTNDKAEVSDKYYPMVERLVKEKTGATKVVVFDHTLRRRQPALAKTDNPNGKEQPASLVHCDQSPVGAIRRVHRHLGQDADRLLQGRAQIINIPADEFAISVWRPLRGPVEEWPLATMDGRSLHNDNVHPTNIFKHQYDLQGQTVSISHSPEQCWYYLKHQNTNEVTFIKIWDSKEDVESKLCAHCAFPDPDSPKNAALRESMEVRCIVFYE</sequence>
<comment type="caution">
    <text evidence="2">The sequence shown here is derived from an EMBL/GenBank/DDBJ whole genome shotgun (WGS) entry which is preliminary data.</text>
</comment>
<evidence type="ECO:0008006" key="4">
    <source>
        <dbReference type="Google" id="ProtNLM"/>
    </source>
</evidence>
<accession>A0ABR1RKG4</accession>
<dbReference type="Proteomes" id="UP001396898">
    <property type="component" value="Unassembled WGS sequence"/>
</dbReference>
<keyword evidence="3" id="KW-1185">Reference proteome</keyword>
<dbReference type="PANTHER" id="PTHR34598:SF3">
    <property type="entry name" value="OXIDOREDUCTASE AN1597"/>
    <property type="match status" value="1"/>
</dbReference>
<evidence type="ECO:0000313" key="2">
    <source>
        <dbReference type="EMBL" id="KAK8013417.1"/>
    </source>
</evidence>
<proteinExistence type="inferred from homology"/>
<dbReference type="NCBIfam" id="NF041278">
    <property type="entry name" value="CmcJ_NvfI_EfuI"/>
    <property type="match status" value="1"/>
</dbReference>
<dbReference type="PANTHER" id="PTHR34598">
    <property type="entry name" value="BLL6449 PROTEIN"/>
    <property type="match status" value="1"/>
</dbReference>
<feature type="non-terminal residue" evidence="2">
    <location>
        <position position="290"/>
    </location>
</feature>
<dbReference type="InterPro" id="IPR044053">
    <property type="entry name" value="AsaB-like"/>
</dbReference>
<reference evidence="2 3" key="1">
    <citation type="submission" date="2023-01" db="EMBL/GenBank/DDBJ databases">
        <title>Analysis of 21 Apiospora genomes using comparative genomics revels a genus with tremendous synthesis potential of carbohydrate active enzymes and secondary metabolites.</title>
        <authorList>
            <person name="Sorensen T."/>
        </authorList>
    </citation>
    <scope>NUCLEOTIDE SEQUENCE [LARGE SCALE GENOMIC DNA]</scope>
    <source>
        <strain evidence="2 3">CBS 20057</strain>
    </source>
</reference>
<comment type="similarity">
    <text evidence="1">Belongs to the asaB hydroxylase/desaturase family.</text>
</comment>
<gene>
    <name evidence="2" type="ORF">PG991_009010</name>
</gene>
<protein>
    <recommendedName>
        <fullName evidence="4">Methyltransferase</fullName>
    </recommendedName>
</protein>
<name>A0ABR1RKG4_9PEZI</name>
<organism evidence="2 3">
    <name type="scientific">Apiospora marii</name>
    <dbReference type="NCBI Taxonomy" id="335849"/>
    <lineage>
        <taxon>Eukaryota</taxon>
        <taxon>Fungi</taxon>
        <taxon>Dikarya</taxon>
        <taxon>Ascomycota</taxon>
        <taxon>Pezizomycotina</taxon>
        <taxon>Sordariomycetes</taxon>
        <taxon>Xylariomycetidae</taxon>
        <taxon>Amphisphaeriales</taxon>
        <taxon>Apiosporaceae</taxon>
        <taxon>Apiospora</taxon>
    </lineage>
</organism>
<evidence type="ECO:0000313" key="3">
    <source>
        <dbReference type="Proteomes" id="UP001396898"/>
    </source>
</evidence>
<dbReference type="EMBL" id="JAQQWI010000013">
    <property type="protein sequence ID" value="KAK8013417.1"/>
    <property type="molecule type" value="Genomic_DNA"/>
</dbReference>